<sequence length="96" mass="11152">MPHLSDSLQDAPEKYLKDDWMKLLAYIYALKNITRLMFHAYTNIIKLSNRVANHYGKLQGGILSDYWVSRCHQPTPSMCEYSLQEMIVTVNNKKAS</sequence>
<protein>
    <submittedName>
        <fullName evidence="1">Uncharacterized protein</fullName>
    </submittedName>
</protein>
<keyword evidence="2" id="KW-1185">Reference proteome</keyword>
<name>A0AAW0LTB0_QUESU</name>
<dbReference type="AlphaFoldDB" id="A0AAW0LTB0"/>
<organism evidence="1 2">
    <name type="scientific">Quercus suber</name>
    <name type="common">Cork oak</name>
    <dbReference type="NCBI Taxonomy" id="58331"/>
    <lineage>
        <taxon>Eukaryota</taxon>
        <taxon>Viridiplantae</taxon>
        <taxon>Streptophyta</taxon>
        <taxon>Embryophyta</taxon>
        <taxon>Tracheophyta</taxon>
        <taxon>Spermatophyta</taxon>
        <taxon>Magnoliopsida</taxon>
        <taxon>eudicotyledons</taxon>
        <taxon>Gunneridae</taxon>
        <taxon>Pentapetalae</taxon>
        <taxon>rosids</taxon>
        <taxon>fabids</taxon>
        <taxon>Fagales</taxon>
        <taxon>Fagaceae</taxon>
        <taxon>Quercus</taxon>
    </lineage>
</organism>
<evidence type="ECO:0000313" key="1">
    <source>
        <dbReference type="EMBL" id="KAK7854273.1"/>
    </source>
</evidence>
<accession>A0AAW0LTB0</accession>
<evidence type="ECO:0000313" key="2">
    <source>
        <dbReference type="Proteomes" id="UP000237347"/>
    </source>
</evidence>
<comment type="caution">
    <text evidence="1">The sequence shown here is derived from an EMBL/GenBank/DDBJ whole genome shotgun (WGS) entry which is preliminary data.</text>
</comment>
<dbReference type="Proteomes" id="UP000237347">
    <property type="component" value="Unassembled WGS sequence"/>
</dbReference>
<proteinExistence type="predicted"/>
<reference evidence="1 2" key="1">
    <citation type="journal article" date="2018" name="Sci. Data">
        <title>The draft genome sequence of cork oak.</title>
        <authorList>
            <person name="Ramos A.M."/>
            <person name="Usie A."/>
            <person name="Barbosa P."/>
            <person name="Barros P.M."/>
            <person name="Capote T."/>
            <person name="Chaves I."/>
            <person name="Simoes F."/>
            <person name="Abreu I."/>
            <person name="Carrasquinho I."/>
            <person name="Faro C."/>
            <person name="Guimaraes J.B."/>
            <person name="Mendonca D."/>
            <person name="Nobrega F."/>
            <person name="Rodrigues L."/>
            <person name="Saibo N.J.M."/>
            <person name="Varela M.C."/>
            <person name="Egas C."/>
            <person name="Matos J."/>
            <person name="Miguel C.M."/>
            <person name="Oliveira M.M."/>
            <person name="Ricardo C.P."/>
            <person name="Goncalves S."/>
        </authorList>
    </citation>
    <scope>NUCLEOTIDE SEQUENCE [LARGE SCALE GENOMIC DNA]</scope>
    <source>
        <strain evidence="2">cv. HL8</strain>
    </source>
</reference>
<dbReference type="EMBL" id="PKMF04000057">
    <property type="protein sequence ID" value="KAK7854273.1"/>
    <property type="molecule type" value="Genomic_DNA"/>
</dbReference>
<gene>
    <name evidence="1" type="ORF">CFP56_032898</name>
</gene>